<feature type="domain" description="Haemolysin activator HlyB C-terminal" evidence="4">
    <location>
        <begin position="444"/>
        <end position="551"/>
    </location>
</feature>
<evidence type="ECO:0000256" key="1">
    <source>
        <dbReference type="ARBA" id="ARBA00022692"/>
    </source>
</evidence>
<comment type="caution">
    <text evidence="5">The sequence shown here is derived from an EMBL/GenBank/DDBJ whole genome shotgun (WGS) entry which is preliminary data.</text>
</comment>
<organism evidence="5 6">
    <name type="scientific">Flavihumibacter solisilvae</name>
    <dbReference type="NCBI Taxonomy" id="1349421"/>
    <lineage>
        <taxon>Bacteria</taxon>
        <taxon>Pseudomonadati</taxon>
        <taxon>Bacteroidota</taxon>
        <taxon>Chitinophagia</taxon>
        <taxon>Chitinophagales</taxon>
        <taxon>Chitinophagaceae</taxon>
        <taxon>Flavihumibacter</taxon>
    </lineage>
</organism>
<name>A0A0C1L4W2_9BACT</name>
<evidence type="ECO:0000256" key="2">
    <source>
        <dbReference type="ARBA" id="ARBA00022729"/>
    </source>
</evidence>
<keyword evidence="3" id="KW-0998">Cell outer membrane</keyword>
<dbReference type="AlphaFoldDB" id="A0A0C1L4W2"/>
<keyword evidence="6" id="KW-1185">Reference proteome</keyword>
<dbReference type="PANTHER" id="PTHR12815:SF47">
    <property type="entry name" value="TRANSLOCATION AND ASSEMBLY MODULE SUBUNIT TAMA"/>
    <property type="match status" value="1"/>
</dbReference>
<keyword evidence="2" id="KW-0732">Signal</keyword>
<dbReference type="EMBL" id="JSVC01000011">
    <property type="protein sequence ID" value="KIC94581.1"/>
    <property type="molecule type" value="Genomic_DNA"/>
</dbReference>
<dbReference type="STRING" id="1349421.OI18_10760"/>
<dbReference type="Gene3D" id="2.40.160.50">
    <property type="entry name" value="membrane protein fhac: a member of the omp85/tpsb transporter family"/>
    <property type="match status" value="1"/>
</dbReference>
<dbReference type="OrthoDB" id="9811416at2"/>
<protein>
    <recommendedName>
        <fullName evidence="4">Haemolysin activator HlyB C-terminal domain-containing protein</fullName>
    </recommendedName>
</protein>
<sequence length="588" mass="66322">MKWLTGLVLTLFCHTAYSQFTLNVKSVERDPVGVGAVNLTTSFNDRQACIRYIEQIPSSLLKKGYATASIDSLTVDSSEATIYLYVGQKYHWGEIRVHGLLPREFQQTGILLPKSSVMPFNSQAIETMEHELLLWLSDNGFPFAKVRLDSIRVSEGLISAVLMVDKGMPYLMDSIRVNGNVKISERFLHRYLDLPKGSPYKRKTFEDISPRLRELPFLREKEPWVMNFGGNGAVLDLFLEQQRSSQVNVLLGLLPTTGADGKNKLQFTGEATLNLKNALGNGETIGLNWQQLQVKSPRLNLLYQQPYLFGSAFGISTQFDLFKKDSSFLNINGIIGLQYAVSARQSGKVFLQLFRSNLVTVDTQQVKQTHKLPTDMDMGIYNLGVDYDLFTTNYRRNPRKGWEVFGSLSAGTRTIKRNNGILEIKDPTFNYASLYDSVDLNSYQFRLKGRVARYFPIGKQSAVQLLASGGWVQSPSLYRNELFQLGGYKLLRGFDEESIYASSYLVSTLEYRYLLGMNSYFFVFTDLGFTANNSSMGNTTNNFLGAGVGIAFETTAGFFNMSLAAGKRDDTKFNLRQTKIHLGYVNYF</sequence>
<keyword evidence="3" id="KW-0472">Membrane</keyword>
<accession>A0A0C1L4W2</accession>
<dbReference type="Pfam" id="PF03865">
    <property type="entry name" value="ShlB"/>
    <property type="match status" value="1"/>
</dbReference>
<dbReference type="RefSeq" id="WP_039139792.1">
    <property type="nucleotide sequence ID" value="NZ_JSVC01000011.1"/>
</dbReference>
<proteinExistence type="predicted"/>
<dbReference type="InterPro" id="IPR005565">
    <property type="entry name" value="Hemolysn_activator_HlyB_C"/>
</dbReference>
<evidence type="ECO:0000256" key="3">
    <source>
        <dbReference type="ARBA" id="ARBA00023237"/>
    </source>
</evidence>
<evidence type="ECO:0000259" key="4">
    <source>
        <dbReference type="Pfam" id="PF03865"/>
    </source>
</evidence>
<gene>
    <name evidence="5" type="ORF">OI18_10760</name>
</gene>
<reference evidence="5 6" key="1">
    <citation type="submission" date="2014-11" db="EMBL/GenBank/DDBJ databases">
        <title>Genome sequence of Flavihumibacter solisilvae 3-3.</title>
        <authorList>
            <person name="Zhou G."/>
            <person name="Li M."/>
            <person name="Wang G."/>
        </authorList>
    </citation>
    <scope>NUCLEOTIDE SEQUENCE [LARGE SCALE GENOMIC DNA]</scope>
    <source>
        <strain evidence="5 6">3-3</strain>
    </source>
</reference>
<evidence type="ECO:0000313" key="5">
    <source>
        <dbReference type="EMBL" id="KIC94581.1"/>
    </source>
</evidence>
<keyword evidence="1" id="KW-0812">Transmembrane</keyword>
<dbReference type="Proteomes" id="UP000031408">
    <property type="component" value="Unassembled WGS sequence"/>
</dbReference>
<dbReference type="PANTHER" id="PTHR12815">
    <property type="entry name" value="SORTING AND ASSEMBLY MACHINERY SAMM50 PROTEIN FAMILY MEMBER"/>
    <property type="match status" value="1"/>
</dbReference>
<dbReference type="InterPro" id="IPR039910">
    <property type="entry name" value="D15-like"/>
</dbReference>
<evidence type="ECO:0000313" key="6">
    <source>
        <dbReference type="Proteomes" id="UP000031408"/>
    </source>
</evidence>